<dbReference type="InterPro" id="IPR002823">
    <property type="entry name" value="DUF112_TM"/>
</dbReference>
<evidence type="ECO:0000313" key="3">
    <source>
        <dbReference type="EMBL" id="OYD82358.1"/>
    </source>
</evidence>
<keyword evidence="1" id="KW-0472">Membrane</keyword>
<keyword evidence="1" id="KW-1133">Transmembrane helix</keyword>
<keyword evidence="1" id="KW-0812">Transmembrane</keyword>
<dbReference type="PANTHER" id="PTHR35342">
    <property type="entry name" value="TRICARBOXYLIC TRANSPORT PROTEIN"/>
    <property type="match status" value="1"/>
</dbReference>
<evidence type="ECO:0000256" key="1">
    <source>
        <dbReference type="SAM" id="Phobius"/>
    </source>
</evidence>
<feature type="transmembrane region" description="Helical" evidence="1">
    <location>
        <begin position="470"/>
        <end position="490"/>
    </location>
</feature>
<feature type="transmembrane region" description="Helical" evidence="1">
    <location>
        <begin position="387"/>
        <end position="405"/>
    </location>
</feature>
<feature type="transmembrane region" description="Helical" evidence="1">
    <location>
        <begin position="167"/>
        <end position="184"/>
    </location>
</feature>
<feature type="transmembrane region" description="Helical" evidence="1">
    <location>
        <begin position="139"/>
        <end position="160"/>
    </location>
</feature>
<feature type="domain" description="DUF112" evidence="2">
    <location>
        <begin position="21"/>
        <end position="439"/>
    </location>
</feature>
<feature type="transmembrane region" description="Helical" evidence="1">
    <location>
        <begin position="259"/>
        <end position="282"/>
    </location>
</feature>
<feature type="transmembrane region" description="Helical" evidence="1">
    <location>
        <begin position="21"/>
        <end position="40"/>
    </location>
</feature>
<proteinExistence type="predicted"/>
<feature type="transmembrane region" description="Helical" evidence="1">
    <location>
        <begin position="109"/>
        <end position="133"/>
    </location>
</feature>
<feature type="transmembrane region" description="Helical" evidence="1">
    <location>
        <begin position="322"/>
        <end position="343"/>
    </location>
</feature>
<dbReference type="Pfam" id="PF01970">
    <property type="entry name" value="TctA"/>
    <property type="match status" value="1"/>
</dbReference>
<protein>
    <recommendedName>
        <fullName evidence="2">DUF112 domain-containing protein</fullName>
    </recommendedName>
</protein>
<dbReference type="Proteomes" id="UP000215367">
    <property type="component" value="Unassembled WGS sequence"/>
</dbReference>
<sequence>MMDLIGNLLLGLSVSLSPDNLLLCFGGALIGTLIGVLPGLGPTATVAMLLPLTFHLPPVGALIMLAGIFYGSQYGGSATAILVNLPGESSSVVTCLDGHAMARQGRAGVALATAALASLFAGIVTTILIAVAGPPLAGVALAFGPAEYVSLMLLGLIGAVTLAHGSVVKAIAMILLGLLLSMVGTDVNSGDTRFTFGLPQLYDGIDFVPLAMGLFGLAEIITSLEQTGGAGRTTAPIASLWPKREDVRQAWPATVRGTVMGALLGILPGGGATLGSFAAYSLEKKLARRPERFGQGAIEGVAAPEAANNAASQACFIPMLSLGIPPNAIMALMIGAMTIHGITPGPQIMAKQPELFWGMIASMLIGNVILVILNLPMIGLWVRLLRVPYGYLFPAILVFCCIGTYTLNNSGFNILLMALFGVLGYVLRKLDCEPAPLMLGFVLGPLLEENLGRALLLSGGDPTVFATRPISGSLLAVAALLLLLMVMPTVRRRRDEAFKDE</sequence>
<name>A0A235H9D6_AZOBR</name>
<evidence type="ECO:0000259" key="2">
    <source>
        <dbReference type="Pfam" id="PF01970"/>
    </source>
</evidence>
<feature type="transmembrane region" description="Helical" evidence="1">
    <location>
        <begin position="355"/>
        <end position="375"/>
    </location>
</feature>
<keyword evidence="3" id="KW-0614">Plasmid</keyword>
<accession>A0A235H9D6</accession>
<evidence type="ECO:0000313" key="4">
    <source>
        <dbReference type="Proteomes" id="UP000215367"/>
    </source>
</evidence>
<feature type="transmembrane region" description="Helical" evidence="1">
    <location>
        <begin position="46"/>
        <end position="70"/>
    </location>
</feature>
<dbReference type="EMBL" id="NOWT01000023">
    <property type="protein sequence ID" value="OYD82358.1"/>
    <property type="molecule type" value="Genomic_DNA"/>
</dbReference>
<gene>
    <name evidence="3" type="ORF">CHT98_21565</name>
</gene>
<reference evidence="3 4" key="1">
    <citation type="submission" date="2017-07" db="EMBL/GenBank/DDBJ databases">
        <title>Whole genome sequence of Azospirillum brasilense 2A1, a potential biofertilizer strain.</title>
        <authorList>
            <person name="Fontana C.A."/>
            <person name="Toffoli L.M."/>
            <person name="Salazar S.M."/>
            <person name="Puglisi E."/>
            <person name="Pedraza R."/>
            <person name="Bassi D."/>
            <person name="Cocconcelli P.S."/>
        </authorList>
    </citation>
    <scope>NUCLEOTIDE SEQUENCE [LARGE SCALE GENOMIC DNA]</scope>
    <source>
        <strain evidence="3 4">2A1</strain>
        <plasmid evidence="3">unnamed</plasmid>
    </source>
</reference>
<dbReference type="PANTHER" id="PTHR35342:SF5">
    <property type="entry name" value="TRICARBOXYLIC TRANSPORT PROTEIN"/>
    <property type="match status" value="1"/>
</dbReference>
<dbReference type="AlphaFoldDB" id="A0A235H9D6"/>
<organism evidence="3 4">
    <name type="scientific">Azospirillum brasilense</name>
    <dbReference type="NCBI Taxonomy" id="192"/>
    <lineage>
        <taxon>Bacteria</taxon>
        <taxon>Pseudomonadati</taxon>
        <taxon>Pseudomonadota</taxon>
        <taxon>Alphaproteobacteria</taxon>
        <taxon>Rhodospirillales</taxon>
        <taxon>Azospirillaceae</taxon>
        <taxon>Azospirillum</taxon>
    </lineage>
</organism>
<comment type="caution">
    <text evidence="3">The sequence shown here is derived from an EMBL/GenBank/DDBJ whole genome shotgun (WGS) entry which is preliminary data.</text>
</comment>
<geneLocation type="plasmid" evidence="3">
    <name>unnamed</name>
</geneLocation>